<accession>A0AAU7UEC8</accession>
<proteinExistence type="predicted"/>
<feature type="domain" description="Thg1 C-terminal" evidence="1">
    <location>
        <begin position="5"/>
        <end position="77"/>
    </location>
</feature>
<evidence type="ECO:0000259" key="1">
    <source>
        <dbReference type="Pfam" id="PF14413"/>
    </source>
</evidence>
<gene>
    <name evidence="2" type="ORF">ABOD76_12250</name>
</gene>
<dbReference type="AlphaFoldDB" id="A0AAU7UEC8"/>
<dbReference type="EMBL" id="CP158299">
    <property type="protein sequence ID" value="XBV87133.1"/>
    <property type="molecule type" value="Genomic_DNA"/>
</dbReference>
<sequence>MNGWAYWTLRQEGASVAQATRALEGQTTAFKNELLYQRGVNFNGLPAWQRRGVGLYWETYSKEGMNPLTGQRVMAERRRVKVDRDLPMKDDYSAFLRTRLSQVQLQAVKEKG</sequence>
<dbReference type="Gene3D" id="3.30.70.3000">
    <property type="match status" value="1"/>
</dbReference>
<dbReference type="InterPro" id="IPR038469">
    <property type="entry name" value="tRNAHis_GuaTrfase_Thg1_sf"/>
</dbReference>
<name>A0AAU7UEC8_9DEIO</name>
<dbReference type="KEGG" id="dsc:ABOD76_12250"/>
<dbReference type="Pfam" id="PF14413">
    <property type="entry name" value="Thg1C"/>
    <property type="match status" value="1"/>
</dbReference>
<evidence type="ECO:0000313" key="2">
    <source>
        <dbReference type="EMBL" id="XBV87133.1"/>
    </source>
</evidence>
<reference evidence="2" key="1">
    <citation type="submission" date="2024-06" db="EMBL/GenBank/DDBJ databases">
        <title>Draft Genome Sequence of Deinococcus sonorensis Type Strain KR-87, a Biofilm Producing Representative of the Genus Deinococcus.</title>
        <authorList>
            <person name="Boren L.S."/>
            <person name="Grosso R.A."/>
            <person name="Hugenberg-Cox A.N."/>
            <person name="Hill J.T.E."/>
            <person name="Albert C.M."/>
            <person name="Tuohy J.M."/>
        </authorList>
    </citation>
    <scope>NUCLEOTIDE SEQUENCE</scope>
    <source>
        <strain evidence="2">KR-87</strain>
    </source>
</reference>
<dbReference type="RefSeq" id="WP_350245259.1">
    <property type="nucleotide sequence ID" value="NZ_CP158299.1"/>
</dbReference>
<organism evidence="2">
    <name type="scientific">Deinococcus sonorensis KR-87</name>
    <dbReference type="NCBI Taxonomy" id="694439"/>
    <lineage>
        <taxon>Bacteria</taxon>
        <taxon>Thermotogati</taxon>
        <taxon>Deinococcota</taxon>
        <taxon>Deinococci</taxon>
        <taxon>Deinococcales</taxon>
        <taxon>Deinococcaceae</taxon>
        <taxon>Deinococcus</taxon>
    </lineage>
</organism>
<protein>
    <recommendedName>
        <fullName evidence="1">Thg1 C-terminal domain-containing protein</fullName>
    </recommendedName>
</protein>
<dbReference type="InterPro" id="IPR025845">
    <property type="entry name" value="Thg1_C_dom"/>
</dbReference>